<dbReference type="GO" id="GO:0003700">
    <property type="term" value="F:DNA-binding transcription factor activity"/>
    <property type="evidence" value="ECO:0007669"/>
    <property type="project" value="TreeGrafter"/>
</dbReference>
<keyword evidence="3 5" id="KW-0238">DNA-binding</keyword>
<evidence type="ECO:0000256" key="2">
    <source>
        <dbReference type="ARBA" id="ARBA00023015"/>
    </source>
</evidence>
<dbReference type="InterPro" id="IPR036271">
    <property type="entry name" value="Tet_transcr_reg_TetR-rel_C_sf"/>
</dbReference>
<dbReference type="Pfam" id="PF00440">
    <property type="entry name" value="TetR_N"/>
    <property type="match status" value="1"/>
</dbReference>
<feature type="domain" description="HTH tetR-type" evidence="6">
    <location>
        <begin position="9"/>
        <end position="69"/>
    </location>
</feature>
<gene>
    <name evidence="7" type="ORF">J0695_28750</name>
</gene>
<name>A0A939JH08_9ACTN</name>
<dbReference type="EMBL" id="JAFLRJ010000322">
    <property type="protein sequence ID" value="MBO0515746.1"/>
    <property type="molecule type" value="Genomic_DNA"/>
</dbReference>
<dbReference type="InterPro" id="IPR009057">
    <property type="entry name" value="Homeodomain-like_sf"/>
</dbReference>
<dbReference type="InterPro" id="IPR039538">
    <property type="entry name" value="BetI_C"/>
</dbReference>
<evidence type="ECO:0000256" key="4">
    <source>
        <dbReference type="ARBA" id="ARBA00023163"/>
    </source>
</evidence>
<dbReference type="PANTHER" id="PTHR30055:SF148">
    <property type="entry name" value="TETR-FAMILY TRANSCRIPTIONAL REGULATOR"/>
    <property type="match status" value="1"/>
</dbReference>
<dbReference type="RefSeq" id="WP_206966844.1">
    <property type="nucleotide sequence ID" value="NZ_BAAAJJ010000027.1"/>
</dbReference>
<keyword evidence="4" id="KW-0804">Transcription</keyword>
<sequence length="196" mass="21622">MPPAPGDREARRKDVSEAVWHVLADKGFGGLTLRAVATTMNVSTGMLMHYFPTKRALITHALDLLEVRTAERPRRARPAEGLASVRTVLLDILPLAPDDIARNRIWVSSWDLALADDGLAAEQAERYTRLRAAIRPHFEDARRLGELSSATAEVEQLAASAVAFTHGLVVQALFDPGRFPEDVQTEMLDGFIDSLR</sequence>
<proteinExistence type="predicted"/>
<evidence type="ECO:0000259" key="6">
    <source>
        <dbReference type="PROSITE" id="PS50977"/>
    </source>
</evidence>
<dbReference type="Proteomes" id="UP000664167">
    <property type="component" value="Unassembled WGS sequence"/>
</dbReference>
<organism evidence="7 8">
    <name type="scientific">Streptomyces beijiangensis</name>
    <dbReference type="NCBI Taxonomy" id="163361"/>
    <lineage>
        <taxon>Bacteria</taxon>
        <taxon>Bacillati</taxon>
        <taxon>Actinomycetota</taxon>
        <taxon>Actinomycetes</taxon>
        <taxon>Kitasatosporales</taxon>
        <taxon>Streptomycetaceae</taxon>
        <taxon>Streptomyces</taxon>
    </lineage>
</organism>
<keyword evidence="2" id="KW-0805">Transcription regulation</keyword>
<reference evidence="7" key="1">
    <citation type="submission" date="2021-03" db="EMBL/GenBank/DDBJ databases">
        <title>Streptomyces poriferae sp. nov., a novel marine sponge-derived Actinobacteria species with anti-MRSA activity.</title>
        <authorList>
            <person name="Sandoval-Powers M."/>
            <person name="Kralova S."/>
            <person name="Nguyen G.-S."/>
            <person name="Fawwal D."/>
            <person name="Degnes K."/>
            <person name="Klinkenberg G."/>
            <person name="Sletta H."/>
            <person name="Wentzel A."/>
            <person name="Liles M.R."/>
        </authorList>
    </citation>
    <scope>NUCLEOTIDE SEQUENCE</scope>
    <source>
        <strain evidence="7">DSM 41794</strain>
    </source>
</reference>
<protein>
    <submittedName>
        <fullName evidence="7">TetR/AcrR family transcriptional regulator</fullName>
    </submittedName>
</protein>
<dbReference type="Gene3D" id="1.10.357.10">
    <property type="entry name" value="Tetracycline Repressor, domain 2"/>
    <property type="match status" value="1"/>
</dbReference>
<dbReference type="AlphaFoldDB" id="A0A939JH08"/>
<keyword evidence="8" id="KW-1185">Reference proteome</keyword>
<dbReference type="SUPFAM" id="SSF48498">
    <property type="entry name" value="Tetracyclin repressor-like, C-terminal domain"/>
    <property type="match status" value="1"/>
</dbReference>
<evidence type="ECO:0000313" key="7">
    <source>
        <dbReference type="EMBL" id="MBO0515746.1"/>
    </source>
</evidence>
<dbReference type="InterPro" id="IPR050109">
    <property type="entry name" value="HTH-type_TetR-like_transc_reg"/>
</dbReference>
<evidence type="ECO:0000256" key="1">
    <source>
        <dbReference type="ARBA" id="ARBA00022491"/>
    </source>
</evidence>
<dbReference type="PANTHER" id="PTHR30055">
    <property type="entry name" value="HTH-TYPE TRANSCRIPTIONAL REGULATOR RUTR"/>
    <property type="match status" value="1"/>
</dbReference>
<dbReference type="InterPro" id="IPR001647">
    <property type="entry name" value="HTH_TetR"/>
</dbReference>
<comment type="caution">
    <text evidence="7">The sequence shown here is derived from an EMBL/GenBank/DDBJ whole genome shotgun (WGS) entry which is preliminary data.</text>
</comment>
<feature type="DNA-binding region" description="H-T-H motif" evidence="5">
    <location>
        <begin position="32"/>
        <end position="51"/>
    </location>
</feature>
<dbReference type="SUPFAM" id="SSF46689">
    <property type="entry name" value="Homeodomain-like"/>
    <property type="match status" value="1"/>
</dbReference>
<keyword evidence="1" id="KW-0678">Repressor</keyword>
<accession>A0A939JH08</accession>
<dbReference type="GO" id="GO:0000976">
    <property type="term" value="F:transcription cis-regulatory region binding"/>
    <property type="evidence" value="ECO:0007669"/>
    <property type="project" value="TreeGrafter"/>
</dbReference>
<evidence type="ECO:0000256" key="3">
    <source>
        <dbReference type="ARBA" id="ARBA00023125"/>
    </source>
</evidence>
<dbReference type="PROSITE" id="PS50977">
    <property type="entry name" value="HTH_TETR_2"/>
    <property type="match status" value="1"/>
</dbReference>
<evidence type="ECO:0000256" key="5">
    <source>
        <dbReference type="PROSITE-ProRule" id="PRU00335"/>
    </source>
</evidence>
<evidence type="ECO:0000313" key="8">
    <source>
        <dbReference type="Proteomes" id="UP000664167"/>
    </source>
</evidence>
<dbReference type="Pfam" id="PF13977">
    <property type="entry name" value="TetR_C_6"/>
    <property type="match status" value="1"/>
</dbReference>